<dbReference type="EMBL" id="QPKB01000001">
    <property type="protein sequence ID" value="RWR73870.1"/>
    <property type="molecule type" value="Genomic_DNA"/>
</dbReference>
<keyword evidence="2 4" id="KW-0221">Differentiation</keyword>
<comment type="similarity">
    <text evidence="1 4">Belongs to the Frigida family.</text>
</comment>
<feature type="compositionally biased region" description="Basic and acidic residues" evidence="5">
    <location>
        <begin position="123"/>
        <end position="134"/>
    </location>
</feature>
<feature type="region of interest" description="Disordered" evidence="5">
    <location>
        <begin position="426"/>
        <end position="476"/>
    </location>
</feature>
<evidence type="ECO:0000256" key="5">
    <source>
        <dbReference type="SAM" id="MobiDB-lite"/>
    </source>
</evidence>
<dbReference type="PANTHER" id="PTHR31791">
    <property type="entry name" value="FRIGIDA-LIKE PROTEIN 3-RELATED"/>
    <property type="match status" value="1"/>
</dbReference>
<proteinExistence type="inferred from homology"/>
<keyword evidence="4" id="KW-0217">Developmental protein</keyword>
<evidence type="ECO:0000256" key="2">
    <source>
        <dbReference type="ARBA" id="ARBA00022782"/>
    </source>
</evidence>
<dbReference type="STRING" id="337451.A0A3S3NRP5"/>
<protein>
    <recommendedName>
        <fullName evidence="4">FRIGIDA-like protein</fullName>
    </recommendedName>
</protein>
<evidence type="ECO:0000256" key="3">
    <source>
        <dbReference type="ARBA" id="ARBA00023089"/>
    </source>
</evidence>
<dbReference type="AlphaFoldDB" id="A0A3S3NRP5"/>
<gene>
    <name evidence="6" type="ORF">CKAN_00217700</name>
</gene>
<reference evidence="6 7" key="1">
    <citation type="journal article" date="2019" name="Nat. Plants">
        <title>Stout camphor tree genome fills gaps in understanding of flowering plant genome evolution.</title>
        <authorList>
            <person name="Chaw S.M."/>
            <person name="Liu Y.C."/>
            <person name="Wu Y.W."/>
            <person name="Wang H.Y."/>
            <person name="Lin C.I."/>
            <person name="Wu C.S."/>
            <person name="Ke H.M."/>
            <person name="Chang L.Y."/>
            <person name="Hsu C.Y."/>
            <person name="Yang H.T."/>
            <person name="Sudianto E."/>
            <person name="Hsu M.H."/>
            <person name="Wu K.P."/>
            <person name="Wang L.N."/>
            <person name="Leebens-Mack J.H."/>
            <person name="Tsai I.J."/>
        </authorList>
    </citation>
    <scope>NUCLEOTIDE SEQUENCE [LARGE SCALE GENOMIC DNA]</scope>
    <source>
        <strain evidence="7">cv. Chaw 1501</strain>
        <tissue evidence="6">Young leaves</tissue>
    </source>
</reference>
<sequence length="551" mass="61663">MASLSLESISTQIEAISWRKENLRKSFEQLQPHSSALSFSLQWQDIEHYFDSIKKSIDDSFCILESKARNQQQQQLTKSTPQSQSQVDESIPPQSQIDDESTNAQSPFQSPFQSQIDESSSDLESKSQKDESFSDIEYKEARGNLFTLGLFKFHPETETIPEKKTLESQEPGVVDGLRSLIKLNQSSLSTTYDKVTEELKSSADPAKMAFDLIEALDFYKGQRFVLETLMNIAPEMEITVAEGERKRALKLAGIWKSIMGAFNYSRLLPVAYLKLVTAFELISDVGVDGLFVAFSKFGLKKDRIRYFREFGLEDKASDFIQKLISENRHVAAIEFVFAFKLGDKFPPATLLEASLKEAKKQAQEIRRSGNGNPHEAYTATKTELCAMNLVIKIIKEYNIKAESLLKGVVESMSELKKQAEKESIAAKAAPNEQAENKSIAAKAVPKPQQQIGNKRPQPAAEARGNAKTARRKRQRAAKKLTRQLVDHVSAHSYSPGSYGFAEPSAGLAASYDHLGTRLPVGPPVFGESSNQPRSQLMTIWVPNPHYPSYYP</sequence>
<feature type="compositionally biased region" description="Low complexity" evidence="5">
    <location>
        <begin position="105"/>
        <end position="115"/>
    </location>
</feature>
<dbReference type="InterPro" id="IPR012474">
    <property type="entry name" value="Frigida"/>
</dbReference>
<comment type="caution">
    <text evidence="6">The sequence shown here is derived from an EMBL/GenBank/DDBJ whole genome shotgun (WGS) entry which is preliminary data.</text>
</comment>
<feature type="compositionally biased region" description="Low complexity" evidence="5">
    <location>
        <begin position="71"/>
        <end position="86"/>
    </location>
</feature>
<evidence type="ECO:0000313" key="7">
    <source>
        <dbReference type="Proteomes" id="UP000283530"/>
    </source>
</evidence>
<dbReference type="GO" id="GO:0009908">
    <property type="term" value="P:flower development"/>
    <property type="evidence" value="ECO:0007669"/>
    <property type="project" value="UniProtKB-KW"/>
</dbReference>
<evidence type="ECO:0000256" key="1">
    <source>
        <dbReference type="ARBA" id="ARBA00008956"/>
    </source>
</evidence>
<keyword evidence="3 4" id="KW-0287">Flowering</keyword>
<dbReference type="GO" id="GO:0030154">
    <property type="term" value="P:cell differentiation"/>
    <property type="evidence" value="ECO:0007669"/>
    <property type="project" value="UniProtKB-KW"/>
</dbReference>
<dbReference type="PANTHER" id="PTHR31791:SF47">
    <property type="entry name" value="INACTIVE FRIGIDA-LIKE PROTEIN 2"/>
    <property type="match status" value="1"/>
</dbReference>
<evidence type="ECO:0000256" key="4">
    <source>
        <dbReference type="RuleBase" id="RU364012"/>
    </source>
</evidence>
<dbReference type="Pfam" id="PF07899">
    <property type="entry name" value="Frigida"/>
    <property type="match status" value="1"/>
</dbReference>
<feature type="region of interest" description="Disordered" evidence="5">
    <location>
        <begin position="71"/>
        <end position="134"/>
    </location>
</feature>
<evidence type="ECO:0000313" key="6">
    <source>
        <dbReference type="EMBL" id="RWR73870.1"/>
    </source>
</evidence>
<name>A0A3S3NRP5_9MAGN</name>
<organism evidence="6 7">
    <name type="scientific">Cinnamomum micranthum f. kanehirae</name>
    <dbReference type="NCBI Taxonomy" id="337451"/>
    <lineage>
        <taxon>Eukaryota</taxon>
        <taxon>Viridiplantae</taxon>
        <taxon>Streptophyta</taxon>
        <taxon>Embryophyta</taxon>
        <taxon>Tracheophyta</taxon>
        <taxon>Spermatophyta</taxon>
        <taxon>Magnoliopsida</taxon>
        <taxon>Magnoliidae</taxon>
        <taxon>Laurales</taxon>
        <taxon>Lauraceae</taxon>
        <taxon>Cinnamomum</taxon>
    </lineage>
</organism>
<dbReference type="Proteomes" id="UP000283530">
    <property type="component" value="Unassembled WGS sequence"/>
</dbReference>
<dbReference type="OrthoDB" id="1166041at2759"/>
<accession>A0A3S3NRP5</accession>
<keyword evidence="7" id="KW-1185">Reference proteome</keyword>